<proteinExistence type="inferred from homology"/>
<name>A0A7W6D3R2_9HYPH</name>
<comment type="similarity">
    <text evidence="1">Belongs to the short-chain dehydrogenases/reductases (SDR) family.</text>
</comment>
<evidence type="ECO:0000259" key="3">
    <source>
        <dbReference type="SMART" id="SM00822"/>
    </source>
</evidence>
<dbReference type="PRINTS" id="PR00080">
    <property type="entry name" value="SDRFAMILY"/>
</dbReference>
<dbReference type="Pfam" id="PF13561">
    <property type="entry name" value="adh_short_C2"/>
    <property type="match status" value="1"/>
</dbReference>
<gene>
    <name evidence="4" type="ORF">GGQ64_001412</name>
</gene>
<dbReference type="InterPro" id="IPR057326">
    <property type="entry name" value="KR_dom"/>
</dbReference>
<keyword evidence="5" id="KW-1185">Reference proteome</keyword>
<evidence type="ECO:0000313" key="4">
    <source>
        <dbReference type="EMBL" id="MBB3976223.1"/>
    </source>
</evidence>
<comment type="caution">
    <text evidence="4">The sequence shown here is derived from an EMBL/GenBank/DDBJ whole genome shotgun (WGS) entry which is preliminary data.</text>
</comment>
<dbReference type="EMBL" id="JACIEE010000003">
    <property type="protein sequence ID" value="MBB3976223.1"/>
    <property type="molecule type" value="Genomic_DNA"/>
</dbReference>
<dbReference type="NCBIfam" id="NF005559">
    <property type="entry name" value="PRK07231.1"/>
    <property type="match status" value="1"/>
</dbReference>
<dbReference type="InterPro" id="IPR036291">
    <property type="entry name" value="NAD(P)-bd_dom_sf"/>
</dbReference>
<dbReference type="FunFam" id="3.40.50.720:FF:000084">
    <property type="entry name" value="Short-chain dehydrogenase reductase"/>
    <property type="match status" value="1"/>
</dbReference>
<organism evidence="4 5">
    <name type="scientific">Mycoplana azooxidifex</name>
    <dbReference type="NCBI Taxonomy" id="1636188"/>
    <lineage>
        <taxon>Bacteria</taxon>
        <taxon>Pseudomonadati</taxon>
        <taxon>Pseudomonadota</taxon>
        <taxon>Alphaproteobacteria</taxon>
        <taxon>Hyphomicrobiales</taxon>
        <taxon>Rhizobiaceae</taxon>
        <taxon>Mycoplana</taxon>
    </lineage>
</organism>
<dbReference type="PROSITE" id="PS00061">
    <property type="entry name" value="ADH_SHORT"/>
    <property type="match status" value="1"/>
</dbReference>
<dbReference type="SMART" id="SM00822">
    <property type="entry name" value="PKS_KR"/>
    <property type="match status" value="1"/>
</dbReference>
<dbReference type="GO" id="GO:0016616">
    <property type="term" value="F:oxidoreductase activity, acting on the CH-OH group of donors, NAD or NADP as acceptor"/>
    <property type="evidence" value="ECO:0007669"/>
    <property type="project" value="TreeGrafter"/>
</dbReference>
<accession>A0A7W6D3R2</accession>
<evidence type="ECO:0000313" key="5">
    <source>
        <dbReference type="Proteomes" id="UP000574761"/>
    </source>
</evidence>
<dbReference type="Proteomes" id="UP000574761">
    <property type="component" value="Unassembled WGS sequence"/>
</dbReference>
<dbReference type="PRINTS" id="PR00081">
    <property type="entry name" value="GDHRDH"/>
</dbReference>
<keyword evidence="2" id="KW-0560">Oxidoreductase</keyword>
<dbReference type="RefSeq" id="WP_183801197.1">
    <property type="nucleotide sequence ID" value="NZ_JACIEE010000003.1"/>
</dbReference>
<dbReference type="SUPFAM" id="SSF51735">
    <property type="entry name" value="NAD(P)-binding Rossmann-fold domains"/>
    <property type="match status" value="1"/>
</dbReference>
<dbReference type="InterPro" id="IPR002347">
    <property type="entry name" value="SDR_fam"/>
</dbReference>
<sequence length="254" mass="27458">MSLKDFRLDGKVALITGGNRGIGLAVAQLFGEAGAKSVLTARRDNPEGEALLKKSGYEFDFVSADATDPKTPERLIDHTISKYGRIDILVNNAGVAQHGETPSFTDEMYEKIMTTNLTQLFRFCRAVITPMRRQGGGAILNVGSISGIVTNVPQDQVAYNASKAGVHMLTKSLANELAGDNIRVNALAPGYIETDMTDVRNTNKEWDSVWRANTPIGRYGMPEEMANCILFLCSPASSYVTGSVLVADGGYTTR</sequence>
<evidence type="ECO:0000256" key="1">
    <source>
        <dbReference type="ARBA" id="ARBA00006484"/>
    </source>
</evidence>
<feature type="domain" description="Ketoreductase" evidence="3">
    <location>
        <begin position="11"/>
        <end position="190"/>
    </location>
</feature>
<dbReference type="InterPro" id="IPR020904">
    <property type="entry name" value="Sc_DH/Rdtase_CS"/>
</dbReference>
<dbReference type="Gene3D" id="3.40.50.720">
    <property type="entry name" value="NAD(P)-binding Rossmann-like Domain"/>
    <property type="match status" value="1"/>
</dbReference>
<dbReference type="PANTHER" id="PTHR42760">
    <property type="entry name" value="SHORT-CHAIN DEHYDROGENASES/REDUCTASES FAMILY MEMBER"/>
    <property type="match status" value="1"/>
</dbReference>
<protein>
    <submittedName>
        <fullName evidence="4">NAD(P)-dependent dehydrogenase (Short-subunit alcohol dehydrogenase family)</fullName>
    </submittedName>
</protein>
<reference evidence="4 5" key="1">
    <citation type="submission" date="2020-08" db="EMBL/GenBank/DDBJ databases">
        <title>Genomic Encyclopedia of Type Strains, Phase IV (KMG-IV): sequencing the most valuable type-strain genomes for metagenomic binning, comparative biology and taxonomic classification.</title>
        <authorList>
            <person name="Goeker M."/>
        </authorList>
    </citation>
    <scope>NUCLEOTIDE SEQUENCE [LARGE SCALE GENOMIC DNA]</scope>
    <source>
        <strain evidence="4 5">DSM 100211</strain>
    </source>
</reference>
<dbReference type="AlphaFoldDB" id="A0A7W6D3R2"/>
<evidence type="ECO:0000256" key="2">
    <source>
        <dbReference type="ARBA" id="ARBA00023002"/>
    </source>
</evidence>
<dbReference type="PANTHER" id="PTHR42760:SF115">
    <property type="entry name" value="3-OXOACYL-[ACYL-CARRIER-PROTEIN] REDUCTASE FABG"/>
    <property type="match status" value="1"/>
</dbReference>